<reference evidence="9 10" key="1">
    <citation type="journal article" date="2024" name="IMA Fungus">
        <title>IMA Genome - F19 : A genome assembly and annotation guide to empower mycologists, including annotated draft genome sequences of Ceratocystis pirilliformis, Diaporthe australafricana, Fusarium ophioides, Paecilomyces lecythidis, and Sporothrix stenoceras.</title>
        <authorList>
            <person name="Aylward J."/>
            <person name="Wilson A.M."/>
            <person name="Visagie C.M."/>
            <person name="Spraker J."/>
            <person name="Barnes I."/>
            <person name="Buitendag C."/>
            <person name="Ceriani C."/>
            <person name="Del Mar Angel L."/>
            <person name="du Plessis D."/>
            <person name="Fuchs T."/>
            <person name="Gasser K."/>
            <person name="Kramer D."/>
            <person name="Li W."/>
            <person name="Munsamy K."/>
            <person name="Piso A."/>
            <person name="Price J.L."/>
            <person name="Sonnekus B."/>
            <person name="Thomas C."/>
            <person name="van der Nest A."/>
            <person name="van Dijk A."/>
            <person name="van Heerden A."/>
            <person name="van Vuuren N."/>
            <person name="Yilmaz N."/>
            <person name="Duong T.A."/>
            <person name="van der Merwe N.A."/>
            <person name="Wingfield M.J."/>
            <person name="Wingfield B.D."/>
        </authorList>
    </citation>
    <scope>NUCLEOTIDE SEQUENCE [LARGE SCALE GENOMIC DNA]</scope>
    <source>
        <strain evidence="9 10">CMW 18300</strain>
    </source>
</reference>
<keyword evidence="3 9" id="KW-0489">Methyltransferase</keyword>
<sequence length="249" mass="28240">MAGLPDPSTLPLFQYYDPVTDTLQDITYPDGSQPRRIRTYVLDPTDWLPTNRTQSLGTDGPPHGIKTREEVLAWDTDGTACHICGRAGAKCRGARCRKTFRARTESVYKQKLRIERTTGVAAMGYGVFATDAIRKGVVVREYMGQLFPLDACERRRKKLGRESTYNFVVDPVMDVDARDYGNITRFVNHHCNPNLAVKPVVYGRHRCFAYVAERVILAGDQLFVHYGDEYFDNARPCRCDTVPYPHIPS</sequence>
<dbReference type="SMART" id="SM00317">
    <property type="entry name" value="SET"/>
    <property type="match status" value="1"/>
</dbReference>
<dbReference type="InterPro" id="IPR046341">
    <property type="entry name" value="SET_dom_sf"/>
</dbReference>
<protein>
    <submittedName>
        <fullName evidence="9">Histone-lysine N-methyltransferase ehmt1</fullName>
        <ecNumber evidence="9">2.1.1.354</ecNumber>
    </submittedName>
</protein>
<keyword evidence="4 9" id="KW-0808">Transferase</keyword>
<dbReference type="GO" id="GO:0032259">
    <property type="term" value="P:methylation"/>
    <property type="evidence" value="ECO:0007669"/>
    <property type="project" value="UniProtKB-KW"/>
</dbReference>
<comment type="caution">
    <text evidence="9">The sequence shown here is derived from an EMBL/GenBank/DDBJ whole genome shotgun (WGS) entry which is preliminary data.</text>
</comment>
<evidence type="ECO:0000256" key="1">
    <source>
        <dbReference type="ARBA" id="ARBA00004286"/>
    </source>
</evidence>
<dbReference type="EMBL" id="JAWRVE010000122">
    <property type="protein sequence ID" value="KAL1856364.1"/>
    <property type="molecule type" value="Genomic_DNA"/>
</dbReference>
<organism evidence="9 10">
    <name type="scientific">Diaporthe australafricana</name>
    <dbReference type="NCBI Taxonomy" id="127596"/>
    <lineage>
        <taxon>Eukaryota</taxon>
        <taxon>Fungi</taxon>
        <taxon>Dikarya</taxon>
        <taxon>Ascomycota</taxon>
        <taxon>Pezizomycotina</taxon>
        <taxon>Sordariomycetes</taxon>
        <taxon>Sordariomycetidae</taxon>
        <taxon>Diaporthales</taxon>
        <taxon>Diaporthaceae</taxon>
        <taxon>Diaporthe</taxon>
    </lineage>
</organism>
<evidence type="ECO:0000259" key="8">
    <source>
        <dbReference type="PROSITE" id="PS50280"/>
    </source>
</evidence>
<evidence type="ECO:0000256" key="5">
    <source>
        <dbReference type="ARBA" id="ARBA00022691"/>
    </source>
</evidence>
<dbReference type="Proteomes" id="UP001583177">
    <property type="component" value="Unassembled WGS sequence"/>
</dbReference>
<evidence type="ECO:0000256" key="7">
    <source>
        <dbReference type="ARBA" id="ARBA00022833"/>
    </source>
</evidence>
<feature type="domain" description="SET" evidence="8">
    <location>
        <begin position="110"/>
        <end position="227"/>
    </location>
</feature>
<dbReference type="PROSITE" id="PS50280">
    <property type="entry name" value="SET"/>
    <property type="match status" value="1"/>
</dbReference>
<evidence type="ECO:0000256" key="4">
    <source>
        <dbReference type="ARBA" id="ARBA00022679"/>
    </source>
</evidence>
<proteinExistence type="predicted"/>
<evidence type="ECO:0000313" key="9">
    <source>
        <dbReference type="EMBL" id="KAL1856364.1"/>
    </source>
</evidence>
<keyword evidence="2" id="KW-0158">Chromosome</keyword>
<gene>
    <name evidence="9" type="primary">EHMT1_2</name>
    <name evidence="9" type="ORF">Daus18300_010736</name>
</gene>
<dbReference type="GO" id="GO:0140999">
    <property type="term" value="F:histone H3K4 trimethyltransferase activity"/>
    <property type="evidence" value="ECO:0007669"/>
    <property type="project" value="UniProtKB-EC"/>
</dbReference>
<dbReference type="Pfam" id="PF00856">
    <property type="entry name" value="SET"/>
    <property type="match status" value="1"/>
</dbReference>
<dbReference type="PANTHER" id="PTHR46223:SF3">
    <property type="entry name" value="HISTONE-LYSINE N-METHYLTRANSFERASE SET-23"/>
    <property type="match status" value="1"/>
</dbReference>
<keyword evidence="5" id="KW-0949">S-adenosyl-L-methionine</keyword>
<dbReference type="EC" id="2.1.1.354" evidence="9"/>
<dbReference type="Gene3D" id="2.170.270.10">
    <property type="entry name" value="SET domain"/>
    <property type="match status" value="1"/>
</dbReference>
<dbReference type="InterPro" id="IPR050973">
    <property type="entry name" value="H3K9_Histone-Lys_N-MTase"/>
</dbReference>
<evidence type="ECO:0000256" key="2">
    <source>
        <dbReference type="ARBA" id="ARBA00022454"/>
    </source>
</evidence>
<evidence type="ECO:0000256" key="6">
    <source>
        <dbReference type="ARBA" id="ARBA00022723"/>
    </source>
</evidence>
<comment type="subcellular location">
    <subcellularLocation>
        <location evidence="1">Chromosome</location>
    </subcellularLocation>
</comment>
<dbReference type="SUPFAM" id="SSF82199">
    <property type="entry name" value="SET domain"/>
    <property type="match status" value="1"/>
</dbReference>
<evidence type="ECO:0000313" key="10">
    <source>
        <dbReference type="Proteomes" id="UP001583177"/>
    </source>
</evidence>
<dbReference type="PANTHER" id="PTHR46223">
    <property type="entry name" value="HISTONE-LYSINE N-METHYLTRANSFERASE SUV39H"/>
    <property type="match status" value="1"/>
</dbReference>
<name>A0ABR3W905_9PEZI</name>
<accession>A0ABR3W905</accession>
<dbReference type="InterPro" id="IPR001214">
    <property type="entry name" value="SET_dom"/>
</dbReference>
<keyword evidence="10" id="KW-1185">Reference proteome</keyword>
<evidence type="ECO:0000256" key="3">
    <source>
        <dbReference type="ARBA" id="ARBA00022603"/>
    </source>
</evidence>
<keyword evidence="7" id="KW-0862">Zinc</keyword>
<keyword evidence="6" id="KW-0479">Metal-binding</keyword>